<name>A0A7W8X6X1_9HYPH</name>
<dbReference type="AlphaFoldDB" id="A0A7W8X6X1"/>
<protein>
    <submittedName>
        <fullName evidence="1">Uncharacterized protein</fullName>
    </submittedName>
</protein>
<organism evidence="1 2">
    <name type="scientific">Rhizobium giardinii</name>
    <dbReference type="NCBI Taxonomy" id="56731"/>
    <lineage>
        <taxon>Bacteria</taxon>
        <taxon>Pseudomonadati</taxon>
        <taxon>Pseudomonadota</taxon>
        <taxon>Alphaproteobacteria</taxon>
        <taxon>Hyphomicrobiales</taxon>
        <taxon>Rhizobiaceae</taxon>
        <taxon>Rhizobium/Agrobacterium group</taxon>
        <taxon>Rhizobium</taxon>
    </lineage>
</organism>
<reference evidence="1 2" key="1">
    <citation type="submission" date="2020-08" db="EMBL/GenBank/DDBJ databases">
        <title>Genomic Encyclopedia of Type Strains, Phase IV (KMG-V): Genome sequencing to study the core and pangenomes of soil and plant-associated prokaryotes.</title>
        <authorList>
            <person name="Whitman W."/>
        </authorList>
    </citation>
    <scope>NUCLEOTIDE SEQUENCE [LARGE SCALE GENOMIC DNA]</scope>
    <source>
        <strain evidence="1 2">SEMIA 4084</strain>
    </source>
</reference>
<accession>A0A7W8X6X1</accession>
<proteinExistence type="predicted"/>
<dbReference type="RefSeq" id="WP_018325399.1">
    <property type="nucleotide sequence ID" value="NZ_JACHBK010000005.1"/>
</dbReference>
<comment type="caution">
    <text evidence="1">The sequence shown here is derived from an EMBL/GenBank/DDBJ whole genome shotgun (WGS) entry which is preliminary data.</text>
</comment>
<gene>
    <name evidence="1" type="ORF">GGD55_002374</name>
</gene>
<dbReference type="Proteomes" id="UP000585507">
    <property type="component" value="Unassembled WGS sequence"/>
</dbReference>
<dbReference type="EMBL" id="JACHBK010000005">
    <property type="protein sequence ID" value="MBB5535670.1"/>
    <property type="molecule type" value="Genomic_DNA"/>
</dbReference>
<evidence type="ECO:0000313" key="2">
    <source>
        <dbReference type="Proteomes" id="UP000585507"/>
    </source>
</evidence>
<keyword evidence="2" id="KW-1185">Reference proteome</keyword>
<sequence length="133" mass="14426">MKSTAVPLALLCSQPAELKNVHDFAENLAVSDPHHVHGIEAGGASQHGLLHTFGGGYRDKGGAAESFNCVNLQLTSDDIDRLEVDIRATSLSRTDGFFFGVSDGSEIEDDLQFVAKAREALVSELTVFYTSWW</sequence>
<evidence type="ECO:0000313" key="1">
    <source>
        <dbReference type="EMBL" id="MBB5535670.1"/>
    </source>
</evidence>